<accession>A0ACB0ZPE0</accession>
<evidence type="ECO:0000313" key="2">
    <source>
        <dbReference type="Proteomes" id="UP001497535"/>
    </source>
</evidence>
<keyword evidence="2" id="KW-1185">Reference proteome</keyword>
<protein>
    <submittedName>
        <fullName evidence="1">Uncharacterized protein</fullName>
    </submittedName>
</protein>
<gene>
    <name evidence="1" type="ORF">MENTE1834_LOCUS28186</name>
</gene>
<reference evidence="1" key="1">
    <citation type="submission" date="2023-11" db="EMBL/GenBank/DDBJ databases">
        <authorList>
            <person name="Poullet M."/>
        </authorList>
    </citation>
    <scope>NUCLEOTIDE SEQUENCE</scope>
    <source>
        <strain evidence="1">E1834</strain>
    </source>
</reference>
<evidence type="ECO:0000313" key="1">
    <source>
        <dbReference type="EMBL" id="CAK5080976.1"/>
    </source>
</evidence>
<dbReference type="EMBL" id="CAVMJV010000043">
    <property type="protein sequence ID" value="CAK5080976.1"/>
    <property type="molecule type" value="Genomic_DNA"/>
</dbReference>
<dbReference type="Proteomes" id="UP001497535">
    <property type="component" value="Unassembled WGS sequence"/>
</dbReference>
<name>A0ACB0ZPE0_MELEN</name>
<comment type="caution">
    <text evidence="1">The sequence shown here is derived from an EMBL/GenBank/DDBJ whole genome shotgun (WGS) entry which is preliminary data.</text>
</comment>
<sequence>MDKKEELDRQRSLFLSLLEALSKHLDEGSSDKEADTKIDKGMMMVQEGEKKNDEGKKKNEEGKDMIAKGLKLVEEGNKLVEEGNKLVEEGNKLVESGNKSVDEGNQMKQSIKKNNITKGMLDEIRACAYELFGVKDSRQLSIFGNVQPTQDQGKEDKRVVVWELENLMSSDDAASYKECMKMVKNRGHLNLIVSNKSITEITEDLIVNDMSEYVQPENGIHNCFLLLNFFQSLVLSKIFMLNLLKY</sequence>
<proteinExistence type="predicted"/>
<organism evidence="1 2">
    <name type="scientific">Meloidogyne enterolobii</name>
    <name type="common">Root-knot nematode worm</name>
    <name type="synonym">Meloidogyne mayaguensis</name>
    <dbReference type="NCBI Taxonomy" id="390850"/>
    <lineage>
        <taxon>Eukaryota</taxon>
        <taxon>Metazoa</taxon>
        <taxon>Ecdysozoa</taxon>
        <taxon>Nematoda</taxon>
        <taxon>Chromadorea</taxon>
        <taxon>Rhabditida</taxon>
        <taxon>Tylenchina</taxon>
        <taxon>Tylenchomorpha</taxon>
        <taxon>Tylenchoidea</taxon>
        <taxon>Meloidogynidae</taxon>
        <taxon>Meloidogyninae</taxon>
        <taxon>Meloidogyne</taxon>
    </lineage>
</organism>